<dbReference type="EMBL" id="AP027081">
    <property type="protein sequence ID" value="BDU76902.1"/>
    <property type="molecule type" value="Genomic_DNA"/>
</dbReference>
<dbReference type="InterPro" id="IPR024078">
    <property type="entry name" value="LmbE-like_dom_sf"/>
</dbReference>
<dbReference type="Proteomes" id="UP001228113">
    <property type="component" value="Chromosome"/>
</dbReference>
<accession>A0AA48GSR1</accession>
<proteinExistence type="predicted"/>
<reference evidence="1" key="1">
    <citation type="journal article" date="2023" name="Int. J. Syst. Evol. Microbiol.">
        <title>Mesoterricola silvestris gen. nov., sp. nov., Mesoterricola sediminis sp. nov., Geothrix oryzae sp. nov., Geothrix edaphica sp. nov., Geothrix rubra sp. nov., and Geothrix limicola sp. nov., six novel members of Acidobacteriota isolated from soils.</title>
        <authorList>
            <person name="Itoh H."/>
            <person name="Sugisawa Y."/>
            <person name="Mise K."/>
            <person name="Xu Z."/>
            <person name="Kuniyasu M."/>
            <person name="Ushijima N."/>
            <person name="Kawano K."/>
            <person name="Kobayashi E."/>
            <person name="Shiratori Y."/>
            <person name="Masuda Y."/>
            <person name="Senoo K."/>
        </authorList>
    </citation>
    <scope>NUCLEOTIDE SEQUENCE</scope>
    <source>
        <strain evidence="1">W786</strain>
    </source>
</reference>
<dbReference type="KEGG" id="msea:METESE_18600"/>
<name>A0AA48GSR1_9BACT</name>
<organism evidence="1 2">
    <name type="scientific">Mesoterricola sediminis</name>
    <dbReference type="NCBI Taxonomy" id="2927980"/>
    <lineage>
        <taxon>Bacteria</taxon>
        <taxon>Pseudomonadati</taxon>
        <taxon>Acidobacteriota</taxon>
        <taxon>Holophagae</taxon>
        <taxon>Holophagales</taxon>
        <taxon>Holophagaceae</taxon>
        <taxon>Mesoterricola</taxon>
    </lineage>
</organism>
<dbReference type="RefSeq" id="WP_316411564.1">
    <property type="nucleotide sequence ID" value="NZ_AP027081.1"/>
</dbReference>
<protein>
    <recommendedName>
        <fullName evidence="3">PIG-L family deacetylase</fullName>
    </recommendedName>
</protein>
<evidence type="ECO:0000313" key="2">
    <source>
        <dbReference type="Proteomes" id="UP001228113"/>
    </source>
</evidence>
<dbReference type="Gene3D" id="3.40.50.10320">
    <property type="entry name" value="LmbE-like"/>
    <property type="match status" value="1"/>
</dbReference>
<dbReference type="AlphaFoldDB" id="A0AA48GSR1"/>
<gene>
    <name evidence="1" type="ORF">METESE_18600</name>
</gene>
<sequence>MASNAEKGGRVAVIVAHPDDETMWACGLLLKHAELDLTIIALNHRTDPDRAPRFHRALARYGARGDLGALRDGGREDELPEGQVEETILHLLPRATFDLVLTHSPRGEYTEHKFHDEVSDAVRVLFEQGRLQANELWHFAYDDDGARSVPHPAQNASLVLPLTQAQFRDKLAIIQGIYGFGPDAWETVNAPRTEAFRRVRPDPAEPGLPSLLLDPGRVL</sequence>
<evidence type="ECO:0008006" key="3">
    <source>
        <dbReference type="Google" id="ProtNLM"/>
    </source>
</evidence>
<evidence type="ECO:0000313" key="1">
    <source>
        <dbReference type="EMBL" id="BDU76902.1"/>
    </source>
</evidence>
<dbReference type="SUPFAM" id="SSF102588">
    <property type="entry name" value="LmbE-like"/>
    <property type="match status" value="1"/>
</dbReference>
<keyword evidence="2" id="KW-1185">Reference proteome</keyword>